<protein>
    <submittedName>
        <fullName evidence="2">Uncharacterized protein</fullName>
    </submittedName>
</protein>
<comment type="caution">
    <text evidence="2">The sequence shown here is derived from an EMBL/GenBank/DDBJ whole genome shotgun (WGS) entry which is preliminary data.</text>
</comment>
<evidence type="ECO:0000313" key="3">
    <source>
        <dbReference type="Proteomes" id="UP000315295"/>
    </source>
</evidence>
<evidence type="ECO:0000313" key="2">
    <source>
        <dbReference type="EMBL" id="TQD74862.1"/>
    </source>
</evidence>
<dbReference type="PANTHER" id="PTHR31268">
    <property type="match status" value="1"/>
</dbReference>
<evidence type="ECO:0000256" key="1">
    <source>
        <dbReference type="ARBA" id="ARBA00023277"/>
    </source>
</evidence>
<dbReference type="EMBL" id="VIEB01001147">
    <property type="protein sequence ID" value="TQD74862.1"/>
    <property type="molecule type" value="Genomic_DNA"/>
</dbReference>
<dbReference type="AlphaFoldDB" id="A0A540KLG7"/>
<proteinExistence type="predicted"/>
<organism evidence="2 3">
    <name type="scientific">Malus baccata</name>
    <name type="common">Siberian crab apple</name>
    <name type="synonym">Pyrus baccata</name>
    <dbReference type="NCBI Taxonomy" id="106549"/>
    <lineage>
        <taxon>Eukaryota</taxon>
        <taxon>Viridiplantae</taxon>
        <taxon>Streptophyta</taxon>
        <taxon>Embryophyta</taxon>
        <taxon>Tracheophyta</taxon>
        <taxon>Spermatophyta</taxon>
        <taxon>Magnoliopsida</taxon>
        <taxon>eudicotyledons</taxon>
        <taxon>Gunneridae</taxon>
        <taxon>Pentapetalae</taxon>
        <taxon>rosids</taxon>
        <taxon>fabids</taxon>
        <taxon>Rosales</taxon>
        <taxon>Rosaceae</taxon>
        <taxon>Amygdaloideae</taxon>
        <taxon>Maleae</taxon>
        <taxon>Malus</taxon>
    </lineage>
</organism>
<dbReference type="InterPro" id="IPR008811">
    <property type="entry name" value="Glycosyl_hydrolases_36"/>
</dbReference>
<dbReference type="PANTHER" id="PTHR31268:SF26">
    <property type="entry name" value="GALACTINOL--SUCROSE GALACTOSYLTRANSFERASE"/>
    <property type="match status" value="1"/>
</dbReference>
<keyword evidence="1" id="KW-0119">Carbohydrate metabolism</keyword>
<dbReference type="Proteomes" id="UP000315295">
    <property type="component" value="Unassembled WGS sequence"/>
</dbReference>
<reference evidence="2 3" key="1">
    <citation type="journal article" date="2019" name="G3 (Bethesda)">
        <title>Sequencing of a Wild Apple (Malus baccata) Genome Unravels the Differences Between Cultivated and Wild Apple Species Regarding Disease Resistance and Cold Tolerance.</title>
        <authorList>
            <person name="Chen X."/>
        </authorList>
    </citation>
    <scope>NUCLEOTIDE SEQUENCE [LARGE SCALE GENOMIC DNA]</scope>
    <source>
        <strain evidence="3">cv. Shandingzi</strain>
        <tissue evidence="2">Leaves</tissue>
    </source>
</reference>
<dbReference type="STRING" id="106549.A0A540KLG7"/>
<accession>A0A540KLG7</accession>
<dbReference type="Pfam" id="PF05691">
    <property type="entry name" value="Raffinose_syn"/>
    <property type="match status" value="1"/>
</dbReference>
<sequence length="200" mass="22179">MISRYLKGLYFLMDQFCELDSPGGHHGIVYLSTPLQMGREVSAEVSGKVTPADIEYFDEVSGKLWTGDCAVYSFTKGRLSRLPKDKSFDVALRVLQCDVFTVSPIKVYKQNIEFAAIGLLNMYNSGGAVEAVECFSHNSSSEIHIKGRGGGSFGAYSSLKPKACSVNSKDDEEFEFRDEDDNLLKVTVPATTSWKIVLRY</sequence>
<name>A0A540KLG7_MALBA</name>
<keyword evidence="3" id="KW-1185">Reference proteome</keyword>
<gene>
    <name evidence="2" type="ORF">C1H46_039594</name>
</gene>